<dbReference type="InterPro" id="IPR050109">
    <property type="entry name" value="HTH-type_TetR-like_transc_reg"/>
</dbReference>
<comment type="caution">
    <text evidence="6">The sequence shown here is derived from an EMBL/GenBank/DDBJ whole genome shotgun (WGS) entry which is preliminary data.</text>
</comment>
<dbReference type="Gene3D" id="1.10.357.10">
    <property type="entry name" value="Tetracycline Repressor, domain 2"/>
    <property type="match status" value="1"/>
</dbReference>
<feature type="domain" description="HTH tetR-type" evidence="5">
    <location>
        <begin position="15"/>
        <end position="75"/>
    </location>
</feature>
<dbReference type="EMBL" id="JAUZMZ010000013">
    <property type="protein sequence ID" value="MEE2031296.1"/>
    <property type="molecule type" value="Genomic_DNA"/>
</dbReference>
<organism evidence="6 7">
    <name type="scientific">Rhodococcus chondri</name>
    <dbReference type="NCBI Taxonomy" id="3065941"/>
    <lineage>
        <taxon>Bacteria</taxon>
        <taxon>Bacillati</taxon>
        <taxon>Actinomycetota</taxon>
        <taxon>Actinomycetes</taxon>
        <taxon>Mycobacteriales</taxon>
        <taxon>Nocardiaceae</taxon>
        <taxon>Rhodococcus</taxon>
    </lineage>
</organism>
<proteinExistence type="predicted"/>
<evidence type="ECO:0000313" key="6">
    <source>
        <dbReference type="EMBL" id="MEE2031296.1"/>
    </source>
</evidence>
<dbReference type="PANTHER" id="PTHR30055">
    <property type="entry name" value="HTH-TYPE TRANSCRIPTIONAL REGULATOR RUTR"/>
    <property type="match status" value="1"/>
</dbReference>
<dbReference type="InterPro" id="IPR001647">
    <property type="entry name" value="HTH_TetR"/>
</dbReference>
<evidence type="ECO:0000256" key="3">
    <source>
        <dbReference type="ARBA" id="ARBA00023163"/>
    </source>
</evidence>
<name>A0ABU7JMP0_9NOCA</name>
<reference evidence="6 7" key="1">
    <citation type="submission" date="2023-08" db="EMBL/GenBank/DDBJ databases">
        <authorList>
            <person name="Girao M."/>
            <person name="Carvalho M.F."/>
        </authorList>
    </citation>
    <scope>NUCLEOTIDE SEQUENCE [LARGE SCALE GENOMIC DNA]</scope>
    <source>
        <strain evidence="6 7">CC-R104</strain>
    </source>
</reference>
<feature type="DNA-binding region" description="H-T-H motif" evidence="4">
    <location>
        <begin position="38"/>
        <end position="57"/>
    </location>
</feature>
<evidence type="ECO:0000259" key="5">
    <source>
        <dbReference type="PROSITE" id="PS50977"/>
    </source>
</evidence>
<accession>A0ABU7JMP0</accession>
<protein>
    <submittedName>
        <fullName evidence="6">TetR/AcrR family transcriptional regulator</fullName>
    </submittedName>
</protein>
<dbReference type="InterPro" id="IPR036271">
    <property type="entry name" value="Tet_transcr_reg_TetR-rel_C_sf"/>
</dbReference>
<dbReference type="RefSeq" id="WP_330150734.1">
    <property type="nucleotide sequence ID" value="NZ_JAUZMZ010000013.1"/>
</dbReference>
<keyword evidence="2 4" id="KW-0238">DNA-binding</keyword>
<keyword evidence="3" id="KW-0804">Transcription</keyword>
<evidence type="ECO:0000313" key="7">
    <source>
        <dbReference type="Proteomes" id="UP001331936"/>
    </source>
</evidence>
<dbReference type="Pfam" id="PF16859">
    <property type="entry name" value="TetR_C_11"/>
    <property type="match status" value="1"/>
</dbReference>
<dbReference type="Gene3D" id="1.10.10.60">
    <property type="entry name" value="Homeodomain-like"/>
    <property type="match status" value="1"/>
</dbReference>
<keyword evidence="1" id="KW-0805">Transcription regulation</keyword>
<evidence type="ECO:0000256" key="4">
    <source>
        <dbReference type="PROSITE-ProRule" id="PRU00335"/>
    </source>
</evidence>
<evidence type="ECO:0000256" key="1">
    <source>
        <dbReference type="ARBA" id="ARBA00023015"/>
    </source>
</evidence>
<keyword evidence="7" id="KW-1185">Reference proteome</keyword>
<dbReference type="Proteomes" id="UP001331936">
    <property type="component" value="Unassembled WGS sequence"/>
</dbReference>
<dbReference type="InterPro" id="IPR009057">
    <property type="entry name" value="Homeodomain-like_sf"/>
</dbReference>
<dbReference type="Pfam" id="PF00440">
    <property type="entry name" value="TetR_N"/>
    <property type="match status" value="1"/>
</dbReference>
<dbReference type="SUPFAM" id="SSF48498">
    <property type="entry name" value="Tetracyclin repressor-like, C-terminal domain"/>
    <property type="match status" value="1"/>
</dbReference>
<dbReference type="PROSITE" id="PS50977">
    <property type="entry name" value="HTH_TETR_2"/>
    <property type="match status" value="1"/>
</dbReference>
<dbReference type="PANTHER" id="PTHR30055:SF234">
    <property type="entry name" value="HTH-TYPE TRANSCRIPTIONAL REGULATOR BETI"/>
    <property type="match status" value="1"/>
</dbReference>
<sequence>MPEKQQSPTGRPRDPDVSERLIAAALEEYARTGWQSFTMQGVARRAGVGKSALYRRWTTKEELLIAGVESVALPLSETSDSGNLREDLTDAATRILHHFLDPTGWATLRISVDSTASPTMLDPFQERVTQAIRSGITAIFTHAADRGELTSDVPVRPLVESLVGSILVHVLSMPFDVRDDARQNAAAHVEPLVDVIMRAASPQPCP</sequence>
<dbReference type="SUPFAM" id="SSF46689">
    <property type="entry name" value="Homeodomain-like"/>
    <property type="match status" value="1"/>
</dbReference>
<dbReference type="PRINTS" id="PR00455">
    <property type="entry name" value="HTHTETR"/>
</dbReference>
<dbReference type="InterPro" id="IPR011075">
    <property type="entry name" value="TetR_C"/>
</dbReference>
<evidence type="ECO:0000256" key="2">
    <source>
        <dbReference type="ARBA" id="ARBA00023125"/>
    </source>
</evidence>
<gene>
    <name evidence="6" type="ORF">Q8814_04090</name>
</gene>